<dbReference type="Proteomes" id="UP000079169">
    <property type="component" value="Unplaced"/>
</dbReference>
<name>A0A3Q0JFE3_DIACI</name>
<feature type="domain" description="Cupin-like" evidence="1">
    <location>
        <begin position="9"/>
        <end position="69"/>
    </location>
</feature>
<protein>
    <submittedName>
        <fullName evidence="3">Hypoxia-inducible factor 1-alpha inhibitor-like</fullName>
    </submittedName>
</protein>
<dbReference type="GO" id="GO:0071532">
    <property type="term" value="F:ankyrin repeat binding"/>
    <property type="evidence" value="ECO:0007669"/>
    <property type="project" value="TreeGrafter"/>
</dbReference>
<dbReference type="Gene3D" id="2.60.120.10">
    <property type="entry name" value="Jelly Rolls"/>
    <property type="match status" value="1"/>
</dbReference>
<evidence type="ECO:0000259" key="1">
    <source>
        <dbReference type="Pfam" id="PF13621"/>
    </source>
</evidence>
<organism evidence="2 3">
    <name type="scientific">Diaphorina citri</name>
    <name type="common">Asian citrus psyllid</name>
    <dbReference type="NCBI Taxonomy" id="121845"/>
    <lineage>
        <taxon>Eukaryota</taxon>
        <taxon>Metazoa</taxon>
        <taxon>Ecdysozoa</taxon>
        <taxon>Arthropoda</taxon>
        <taxon>Hexapoda</taxon>
        <taxon>Insecta</taxon>
        <taxon>Pterygota</taxon>
        <taxon>Neoptera</taxon>
        <taxon>Paraneoptera</taxon>
        <taxon>Hemiptera</taxon>
        <taxon>Sternorrhyncha</taxon>
        <taxon>Psylloidea</taxon>
        <taxon>Psyllidae</taxon>
        <taxon>Diaphorininae</taxon>
        <taxon>Diaphorina</taxon>
    </lineage>
</organism>
<keyword evidence="2" id="KW-1185">Reference proteome</keyword>
<dbReference type="STRING" id="121845.A0A3Q0JFE3"/>
<dbReference type="InterPro" id="IPR041667">
    <property type="entry name" value="Cupin_8"/>
</dbReference>
<dbReference type="GO" id="GO:0005634">
    <property type="term" value="C:nucleus"/>
    <property type="evidence" value="ECO:0007669"/>
    <property type="project" value="TreeGrafter"/>
</dbReference>
<dbReference type="GO" id="GO:0045746">
    <property type="term" value="P:negative regulation of Notch signaling pathway"/>
    <property type="evidence" value="ECO:0007669"/>
    <property type="project" value="TreeGrafter"/>
</dbReference>
<dbReference type="GO" id="GO:0036139">
    <property type="term" value="F:peptidyl-histidine dioxygenase activity"/>
    <property type="evidence" value="ECO:0007669"/>
    <property type="project" value="TreeGrafter"/>
</dbReference>
<accession>A0A3Q0JFE3</accession>
<dbReference type="PaxDb" id="121845-A0A3Q0JFE3"/>
<dbReference type="PANTHER" id="PTHR12461:SF105">
    <property type="entry name" value="HYPOXIA-INDUCIBLE FACTOR 1-ALPHA INHIBITOR"/>
    <property type="match status" value="1"/>
</dbReference>
<dbReference type="KEGG" id="dci:103520178"/>
<proteinExistence type="predicted"/>
<sequence length="150" mass="17734">MHSLNIAGNVTPCHYDEQQNLFVGIRGFKRCILFPPEQFDCLYPPPVSHPHDRQSQVDFENPDLQKVSQVSWKPKVWRLWWVRLKQKEDYTVSLNFWYKTKPTGDIEYPLKGHQKVAILRNIEKMVAEALQNQEEVSHLMRALVLGRYTE</sequence>
<evidence type="ECO:0000313" key="2">
    <source>
        <dbReference type="Proteomes" id="UP000079169"/>
    </source>
</evidence>
<evidence type="ECO:0000313" key="3">
    <source>
        <dbReference type="RefSeq" id="XP_026687202.1"/>
    </source>
</evidence>
<dbReference type="Pfam" id="PF13621">
    <property type="entry name" value="Cupin_8"/>
    <property type="match status" value="1"/>
</dbReference>
<dbReference type="GeneID" id="103520178"/>
<reference evidence="3" key="1">
    <citation type="submission" date="2025-08" db="UniProtKB">
        <authorList>
            <consortium name="RefSeq"/>
        </authorList>
    </citation>
    <scope>IDENTIFICATION</scope>
</reference>
<dbReference type="AlphaFoldDB" id="A0A3Q0JFE3"/>
<dbReference type="GO" id="GO:0036140">
    <property type="term" value="F:[protein]-asparagine 3-dioxygenase activity"/>
    <property type="evidence" value="ECO:0007669"/>
    <property type="project" value="TreeGrafter"/>
</dbReference>
<dbReference type="RefSeq" id="XP_026687202.1">
    <property type="nucleotide sequence ID" value="XM_026831401.1"/>
</dbReference>
<dbReference type="SUPFAM" id="SSF51197">
    <property type="entry name" value="Clavaminate synthase-like"/>
    <property type="match status" value="1"/>
</dbReference>
<dbReference type="InterPro" id="IPR027452">
    <property type="entry name" value="FIH-1_dom_II"/>
</dbReference>
<gene>
    <name evidence="3" type="primary">LOC103520178</name>
</gene>
<dbReference type="Gene3D" id="1.10.287.1010">
    <property type="entry name" value="Clavaminate synthase-like"/>
    <property type="match status" value="1"/>
</dbReference>
<dbReference type="PANTHER" id="PTHR12461">
    <property type="entry name" value="HYPOXIA-INDUCIBLE FACTOR 1 ALPHA INHIBITOR-RELATED"/>
    <property type="match status" value="1"/>
</dbReference>
<dbReference type="InterPro" id="IPR014710">
    <property type="entry name" value="RmlC-like_jellyroll"/>
</dbReference>
<dbReference type="GO" id="GO:0005737">
    <property type="term" value="C:cytoplasm"/>
    <property type="evidence" value="ECO:0007669"/>
    <property type="project" value="TreeGrafter"/>
</dbReference>